<comment type="caution">
    <text evidence="8">The sequence shown here is derived from an EMBL/GenBank/DDBJ whole genome shotgun (WGS) entry which is preliminary data.</text>
</comment>
<evidence type="ECO:0000259" key="7">
    <source>
        <dbReference type="PROSITE" id="PS51469"/>
    </source>
</evidence>
<dbReference type="PANTHER" id="PTHR12911">
    <property type="entry name" value="SAD1/UNC-84-LIKE PROTEIN-RELATED"/>
    <property type="match status" value="1"/>
</dbReference>
<feature type="region of interest" description="Disordered" evidence="5">
    <location>
        <begin position="1"/>
        <end position="317"/>
    </location>
</feature>
<comment type="subcellular location">
    <subcellularLocation>
        <location evidence="1">Membrane</location>
    </subcellularLocation>
</comment>
<gene>
    <name evidence="8" type="ORF">CEP52_001468</name>
</gene>
<evidence type="ECO:0000256" key="3">
    <source>
        <dbReference type="ARBA" id="ARBA00022989"/>
    </source>
</evidence>
<dbReference type="InterPro" id="IPR045119">
    <property type="entry name" value="SUN1-5"/>
</dbReference>
<dbReference type="GO" id="GO:0043495">
    <property type="term" value="F:protein-membrane adaptor activity"/>
    <property type="evidence" value="ECO:0007669"/>
    <property type="project" value="TreeGrafter"/>
</dbReference>
<keyword evidence="4 6" id="KW-0472">Membrane</keyword>
<dbReference type="Pfam" id="PF07738">
    <property type="entry name" value="Sad1_UNC"/>
    <property type="match status" value="1"/>
</dbReference>
<dbReference type="GO" id="GO:0034993">
    <property type="term" value="C:meiotic nuclear membrane microtubule tethering complex"/>
    <property type="evidence" value="ECO:0007669"/>
    <property type="project" value="TreeGrafter"/>
</dbReference>
<evidence type="ECO:0000256" key="4">
    <source>
        <dbReference type="ARBA" id="ARBA00023136"/>
    </source>
</evidence>
<evidence type="ECO:0000313" key="8">
    <source>
        <dbReference type="EMBL" id="RSM14321.1"/>
    </source>
</evidence>
<feature type="compositionally biased region" description="Polar residues" evidence="5">
    <location>
        <begin position="40"/>
        <end position="50"/>
    </location>
</feature>
<dbReference type="PANTHER" id="PTHR12911:SF8">
    <property type="entry name" value="KLAROID PROTEIN-RELATED"/>
    <property type="match status" value="1"/>
</dbReference>
<feature type="compositionally biased region" description="Acidic residues" evidence="5">
    <location>
        <begin position="236"/>
        <end position="257"/>
    </location>
</feature>
<evidence type="ECO:0000256" key="2">
    <source>
        <dbReference type="ARBA" id="ARBA00022692"/>
    </source>
</evidence>
<feature type="compositionally biased region" description="Low complexity" evidence="5">
    <location>
        <begin position="262"/>
        <end position="278"/>
    </location>
</feature>
<evidence type="ECO:0000256" key="5">
    <source>
        <dbReference type="SAM" id="MobiDB-lite"/>
    </source>
</evidence>
<keyword evidence="9" id="KW-1185">Reference proteome</keyword>
<feature type="domain" description="SUN" evidence="7">
    <location>
        <begin position="834"/>
        <end position="1037"/>
    </location>
</feature>
<dbReference type="Gene3D" id="2.60.120.260">
    <property type="entry name" value="Galactose-binding domain-like"/>
    <property type="match status" value="1"/>
</dbReference>
<dbReference type="EMBL" id="NKCK01000007">
    <property type="protein sequence ID" value="RSM14321.1"/>
    <property type="molecule type" value="Genomic_DNA"/>
</dbReference>
<dbReference type="STRING" id="1325735.A0A428UJ48"/>
<reference evidence="8 9" key="1">
    <citation type="submission" date="2017-06" db="EMBL/GenBank/DDBJ databases">
        <title>Comparative genomic analysis of Ambrosia Fusariam Clade fungi.</title>
        <authorList>
            <person name="Stajich J.E."/>
            <person name="Carrillo J."/>
            <person name="Kijimoto T."/>
            <person name="Eskalen A."/>
            <person name="O'Donnell K."/>
            <person name="Kasson M."/>
        </authorList>
    </citation>
    <scope>NUCLEOTIDE SEQUENCE [LARGE SCALE GENOMIC DNA]</scope>
    <source>
        <strain evidence="8 9">NRRL62579</strain>
    </source>
</reference>
<feature type="compositionally biased region" description="Basic and acidic residues" evidence="5">
    <location>
        <begin position="166"/>
        <end position="176"/>
    </location>
</feature>
<dbReference type="PROSITE" id="PS51469">
    <property type="entry name" value="SUN"/>
    <property type="match status" value="1"/>
</dbReference>
<protein>
    <recommendedName>
        <fullName evidence="7">SUN domain-containing protein</fullName>
    </recommendedName>
</protein>
<feature type="compositionally biased region" description="Polar residues" evidence="5">
    <location>
        <begin position="216"/>
        <end position="227"/>
    </location>
</feature>
<dbReference type="AlphaFoldDB" id="A0A428UJ48"/>
<proteinExistence type="predicted"/>
<evidence type="ECO:0000313" key="9">
    <source>
        <dbReference type="Proteomes" id="UP000287144"/>
    </source>
</evidence>
<accession>A0A428UJ48</accession>
<dbReference type="Proteomes" id="UP000287144">
    <property type="component" value="Unassembled WGS sequence"/>
</dbReference>
<organism evidence="8 9">
    <name type="scientific">Fusarium oligoseptatum</name>
    <dbReference type="NCBI Taxonomy" id="2604345"/>
    <lineage>
        <taxon>Eukaryota</taxon>
        <taxon>Fungi</taxon>
        <taxon>Dikarya</taxon>
        <taxon>Ascomycota</taxon>
        <taxon>Pezizomycotina</taxon>
        <taxon>Sordariomycetes</taxon>
        <taxon>Hypocreomycetidae</taxon>
        <taxon>Hypocreales</taxon>
        <taxon>Nectriaceae</taxon>
        <taxon>Fusarium</taxon>
        <taxon>Fusarium solani species complex</taxon>
    </lineage>
</organism>
<dbReference type="InterPro" id="IPR012919">
    <property type="entry name" value="SUN_dom"/>
</dbReference>
<evidence type="ECO:0000256" key="6">
    <source>
        <dbReference type="SAM" id="Phobius"/>
    </source>
</evidence>
<keyword evidence="3 6" id="KW-1133">Transmembrane helix</keyword>
<evidence type="ECO:0000256" key="1">
    <source>
        <dbReference type="ARBA" id="ARBA00004370"/>
    </source>
</evidence>
<feature type="compositionally biased region" description="Basic and acidic residues" evidence="5">
    <location>
        <begin position="200"/>
        <end position="211"/>
    </location>
</feature>
<feature type="region of interest" description="Disordered" evidence="5">
    <location>
        <begin position="647"/>
        <end position="671"/>
    </location>
</feature>
<feature type="compositionally biased region" description="Low complexity" evidence="5">
    <location>
        <begin position="655"/>
        <end position="668"/>
    </location>
</feature>
<name>A0A428UJ48_9HYPO</name>
<feature type="transmembrane region" description="Helical" evidence="6">
    <location>
        <begin position="469"/>
        <end position="492"/>
    </location>
</feature>
<keyword evidence="2 6" id="KW-0812">Transmembrane</keyword>
<sequence>MPPRAAASRRPRFTSREPEQPSTHESPNVLIRPQLPPLQGTPSSRRQYTYGSGVEPPPRVSAGFQRMDLSSAVNQALSKPDDTDVFVRPPKPQAAATAQNQESSRDNGNRLSTANLPPQIVGGSDDSLRSFGMESDYYEDATIGSAPTSTPGPQARQRASKTATRTQKDTLVEERASQPARTGRQRPVYQPSDDEEEEEDPRRTNVVDHGKKINTPAPNRTRQTRLSQLPARNAAPEEDQEEESVDEEATGSEEDAEVSNVNRANANRAKANRATATRVYPSRPPREEIEETFEQPKETLRKRPQNRSNKGGLFAQAGEINKRVTSFDKANEIPTDPRERDFLIQQEIREVEDQVAREREEREAMARMTAHRETWKQWFQQQVAWVFSFWPFRLFIRQPTELEEDFDDHELRHHLRDDPAPMQWWRLFHPMTYFRSLEWLVDALMDYIFNFIDRVSGVQLRGSQAGMTIYFTLLSLLALLLGGVVIQMGMIASGTSSSDFPDLESSSRLHWPSPSGIFERIGNMVPSMPSWGKDDDPDIWDEPEERGSRSFSFAEFLNQYKNAVGSLNQKGNLHEQAIKKLESILPHIVHMDVQGGKPIISQEFWHALRDLLKADGSFFNLDQQNGTFEVSSDGQWQALLGRLMKDPPWTPSTVDNNNSNSSNNNNDSTRVADQVESKISGWWDRWVKNNDNKIQELVSKACDKRESAGSERDFDERLAKIVNEQLKEKNQAVVSREEFLQHVKSEFSKHREQITAEMTELRTKMDERVKKLIRAATLDAPKQVTKTEISDLAHKIVKKALADLSLQAVAKGEIKVNWDAVLKNQVNFFGVGSGATIDQKRTSPVWDPWHRGVASEEAYEKGILGLHPLPPIAALHPWQDEGDCFCGARTVNHRGNAHSASIAVQLAHLMIPQQVVIEHILPGATTDPDARPRHIEVWARIEADEREQVRDFSQTHFPDNKDDWNFTPPNFEDSFVKISQFVYESDDLHNGVHIHHLSPELEDLGAMTDHVIIRAVSNYGDPSHTCFYRLRLFGRRVDE</sequence>